<keyword evidence="13" id="KW-0458">Lysosome</keyword>
<feature type="transmembrane region" description="Helical" evidence="26">
    <location>
        <begin position="434"/>
        <end position="453"/>
    </location>
</feature>
<comment type="caution">
    <text evidence="28">The sequence shown here is derived from an EMBL/GenBank/DDBJ whole genome shotgun (WGS) entry which is preliminary data.</text>
</comment>
<evidence type="ECO:0000256" key="23">
    <source>
        <dbReference type="ARBA" id="ARBA00080244"/>
    </source>
</evidence>
<feature type="transmembrane region" description="Helical" evidence="26">
    <location>
        <begin position="113"/>
        <end position="131"/>
    </location>
</feature>
<feature type="domain" description="Major facilitator superfamily (MFS) profile" evidence="27">
    <location>
        <begin position="40"/>
        <end position="458"/>
    </location>
</feature>
<feature type="transmembrane region" description="Helical" evidence="26">
    <location>
        <begin position="309"/>
        <end position="330"/>
    </location>
</feature>
<feature type="transmembrane region" description="Helical" evidence="26">
    <location>
        <begin position="262"/>
        <end position="282"/>
    </location>
</feature>
<evidence type="ECO:0000256" key="14">
    <source>
        <dbReference type="ARBA" id="ARBA00023329"/>
    </source>
</evidence>
<comment type="catalytic activity">
    <reaction evidence="17">
        <text>N-acetylneuraminate(in) + H(+)(in) = N-acetylneuraminate(out) + H(+)(out)</text>
        <dbReference type="Rhea" id="RHEA:28987"/>
        <dbReference type="ChEBI" id="CHEBI:15378"/>
        <dbReference type="ChEBI" id="CHEBI:35418"/>
    </reaction>
    <physiologicalReaction direction="right-to-left" evidence="17">
        <dbReference type="Rhea" id="RHEA:28989"/>
    </physiologicalReaction>
</comment>
<evidence type="ECO:0000256" key="9">
    <source>
        <dbReference type="ARBA" id="ARBA00022989"/>
    </source>
</evidence>
<evidence type="ECO:0000256" key="22">
    <source>
        <dbReference type="ARBA" id="ARBA00069713"/>
    </source>
</evidence>
<proteinExistence type="predicted"/>
<dbReference type="FunFam" id="1.20.1250.20:FF:000067">
    <property type="entry name" value="sialin isoform X2"/>
    <property type="match status" value="1"/>
</dbReference>
<evidence type="ECO:0000256" key="24">
    <source>
        <dbReference type="ARBA" id="ARBA00081195"/>
    </source>
</evidence>
<evidence type="ECO:0000313" key="28">
    <source>
        <dbReference type="EMBL" id="KAF7990975.1"/>
    </source>
</evidence>
<dbReference type="InterPro" id="IPR020846">
    <property type="entry name" value="MFS_dom"/>
</dbReference>
<feature type="transmembrane region" description="Helical" evidence="26">
    <location>
        <begin position="39"/>
        <end position="65"/>
    </location>
</feature>
<evidence type="ECO:0000256" key="8">
    <source>
        <dbReference type="ARBA" id="ARBA00022847"/>
    </source>
</evidence>
<dbReference type="PROSITE" id="PS50850">
    <property type="entry name" value="MFS"/>
    <property type="match status" value="1"/>
</dbReference>
<evidence type="ECO:0000256" key="5">
    <source>
        <dbReference type="ARBA" id="ARBA00022448"/>
    </source>
</evidence>
<evidence type="ECO:0000256" key="13">
    <source>
        <dbReference type="ARBA" id="ARBA00023228"/>
    </source>
</evidence>
<keyword evidence="14" id="KW-0968">Cytoplasmic vesicle</keyword>
<dbReference type="Proteomes" id="UP000639338">
    <property type="component" value="Unassembled WGS sequence"/>
</dbReference>
<keyword evidence="7 26" id="KW-0812">Transmembrane</keyword>
<dbReference type="Gene3D" id="1.20.1250.20">
    <property type="entry name" value="MFS general substrate transporter like domains"/>
    <property type="match status" value="2"/>
</dbReference>
<keyword evidence="5" id="KW-0813">Transport</keyword>
<feature type="transmembrane region" description="Helical" evidence="26">
    <location>
        <begin position="137"/>
        <end position="155"/>
    </location>
</feature>
<evidence type="ECO:0000256" key="25">
    <source>
        <dbReference type="ARBA" id="ARBA00081925"/>
    </source>
</evidence>
<evidence type="ECO:0000256" key="17">
    <source>
        <dbReference type="ARBA" id="ARBA00050625"/>
    </source>
</evidence>
<evidence type="ECO:0000256" key="18">
    <source>
        <dbReference type="ARBA" id="ARBA00051403"/>
    </source>
</evidence>
<dbReference type="GO" id="GO:0016323">
    <property type="term" value="C:basolateral plasma membrane"/>
    <property type="evidence" value="ECO:0007669"/>
    <property type="project" value="UniProtKB-SubCell"/>
</dbReference>
<evidence type="ECO:0000256" key="16">
    <source>
        <dbReference type="ARBA" id="ARBA00050554"/>
    </source>
</evidence>
<comment type="subcellular location">
    <subcellularLocation>
        <location evidence="2">Basolateral cell membrane</location>
        <topology evidence="2">Multi-pass membrane protein</topology>
    </subcellularLocation>
    <subcellularLocation>
        <location evidence="3">Cytoplasmic vesicle</location>
        <location evidence="3">Secretory vesicle membrane</location>
        <topology evidence="3">Multi-pass membrane protein</topology>
    </subcellularLocation>
    <subcellularLocation>
        <location evidence="1">Cytoplasmic vesicle</location>
        <location evidence="1">Secretory vesicle</location>
        <location evidence="1">Synaptic vesicle membrane</location>
    </subcellularLocation>
    <subcellularLocation>
        <location evidence="4">Lysosome membrane</location>
    </subcellularLocation>
</comment>
<evidence type="ECO:0000256" key="26">
    <source>
        <dbReference type="SAM" id="Phobius"/>
    </source>
</evidence>
<dbReference type="AlphaFoldDB" id="A0A834XPH8"/>
<protein>
    <recommendedName>
        <fullName evidence="22">Sialin</fullName>
    </recommendedName>
    <alternativeName>
        <fullName evidence="25">H(+)/nitrate cotransporter</fullName>
    </alternativeName>
    <alternativeName>
        <fullName evidence="23">H(+)/sialic acid cotransporter</fullName>
    </alternativeName>
    <alternativeName>
        <fullName evidence="24">Vesicular excitatory amino acid transporter</fullName>
    </alternativeName>
</protein>
<evidence type="ECO:0000259" key="27">
    <source>
        <dbReference type="PROSITE" id="PS50850"/>
    </source>
</evidence>
<evidence type="ECO:0000256" key="4">
    <source>
        <dbReference type="ARBA" id="ARBA00004656"/>
    </source>
</evidence>
<dbReference type="Pfam" id="PF07690">
    <property type="entry name" value="MFS_1"/>
    <property type="match status" value="1"/>
</dbReference>
<accession>A0A834XPH8</accession>
<dbReference type="EMBL" id="JACMRX010000004">
    <property type="protein sequence ID" value="KAF7990975.1"/>
    <property type="molecule type" value="Genomic_DNA"/>
</dbReference>
<keyword evidence="12" id="KW-0325">Glycoprotein</keyword>
<dbReference type="GO" id="GO:0005765">
    <property type="term" value="C:lysosomal membrane"/>
    <property type="evidence" value="ECO:0007669"/>
    <property type="project" value="UniProtKB-SubCell"/>
</dbReference>
<dbReference type="CDD" id="cd17318">
    <property type="entry name" value="MFS_SLC17"/>
    <property type="match status" value="1"/>
</dbReference>
<comment type="catalytic activity">
    <reaction evidence="15">
        <text>2 nitrate(out) + H(+)(out) = 2 nitrate(in) + H(+)(in)</text>
        <dbReference type="Rhea" id="RHEA:71539"/>
        <dbReference type="ChEBI" id="CHEBI:15378"/>
        <dbReference type="ChEBI" id="CHEBI:17632"/>
    </reaction>
    <physiologicalReaction direction="left-to-right" evidence="15">
        <dbReference type="Rhea" id="RHEA:71540"/>
    </physiologicalReaction>
</comment>
<feature type="transmembrane region" description="Helical" evidence="26">
    <location>
        <begin position="398"/>
        <end position="422"/>
    </location>
</feature>
<organism evidence="28 29">
    <name type="scientific">Aphidius gifuensis</name>
    <name type="common">Parasitoid wasp</name>
    <dbReference type="NCBI Taxonomy" id="684658"/>
    <lineage>
        <taxon>Eukaryota</taxon>
        <taxon>Metazoa</taxon>
        <taxon>Ecdysozoa</taxon>
        <taxon>Arthropoda</taxon>
        <taxon>Hexapoda</taxon>
        <taxon>Insecta</taxon>
        <taxon>Pterygota</taxon>
        <taxon>Neoptera</taxon>
        <taxon>Endopterygota</taxon>
        <taxon>Hymenoptera</taxon>
        <taxon>Apocrita</taxon>
        <taxon>Ichneumonoidea</taxon>
        <taxon>Braconidae</taxon>
        <taxon>Aphidiinae</taxon>
        <taxon>Aphidius</taxon>
    </lineage>
</organism>
<dbReference type="GO" id="GO:0006820">
    <property type="term" value="P:monoatomic anion transport"/>
    <property type="evidence" value="ECO:0007669"/>
    <property type="project" value="TreeGrafter"/>
</dbReference>
<keyword evidence="29" id="KW-1185">Reference proteome</keyword>
<reference evidence="28 29" key="1">
    <citation type="submission" date="2020-08" db="EMBL/GenBank/DDBJ databases">
        <title>Aphidius gifuensis genome sequencing and assembly.</title>
        <authorList>
            <person name="Du Z."/>
        </authorList>
    </citation>
    <scope>NUCLEOTIDE SEQUENCE [LARGE SCALE GENOMIC DNA]</scope>
    <source>
        <strain evidence="28">YNYX2018</strain>
        <tissue evidence="28">Adults</tissue>
    </source>
</reference>
<dbReference type="GO" id="GO:0015293">
    <property type="term" value="F:symporter activity"/>
    <property type="evidence" value="ECO:0007669"/>
    <property type="project" value="UniProtKB-KW"/>
</dbReference>
<comment type="catalytic activity">
    <reaction evidence="19">
        <text>L-glutamate(out) = L-glutamate(in)</text>
        <dbReference type="Rhea" id="RHEA:66336"/>
        <dbReference type="ChEBI" id="CHEBI:29985"/>
    </reaction>
    <physiologicalReaction direction="left-to-right" evidence="19">
        <dbReference type="Rhea" id="RHEA:66337"/>
    </physiologicalReaction>
</comment>
<dbReference type="InterPro" id="IPR050382">
    <property type="entry name" value="MFS_Na/Anion_cotransporter"/>
</dbReference>
<dbReference type="InterPro" id="IPR011701">
    <property type="entry name" value="MFS"/>
</dbReference>
<feature type="transmembrane region" description="Helical" evidence="26">
    <location>
        <begin position="350"/>
        <end position="378"/>
    </location>
</feature>
<feature type="transmembrane region" description="Helical" evidence="26">
    <location>
        <begin position="85"/>
        <end position="106"/>
    </location>
</feature>
<evidence type="ECO:0000256" key="7">
    <source>
        <dbReference type="ARBA" id="ARBA00022692"/>
    </source>
</evidence>
<comment type="function">
    <text evidence="21">Receptor for CM101, a polysaccharide produced by group B Streptococcus with antipathoangiogenic properties.</text>
</comment>
<evidence type="ECO:0000256" key="3">
    <source>
        <dbReference type="ARBA" id="ARBA00004638"/>
    </source>
</evidence>
<evidence type="ECO:0000256" key="10">
    <source>
        <dbReference type="ARBA" id="ARBA00023018"/>
    </source>
</evidence>
<keyword evidence="11 26" id="KW-0472">Membrane</keyword>
<evidence type="ECO:0000256" key="15">
    <source>
        <dbReference type="ARBA" id="ARBA00050101"/>
    </source>
</evidence>
<dbReference type="PANTHER" id="PTHR11662">
    <property type="entry name" value="SOLUTE CARRIER FAMILY 17"/>
    <property type="match status" value="1"/>
</dbReference>
<feature type="transmembrane region" description="Helical" evidence="26">
    <location>
        <begin position="176"/>
        <end position="197"/>
    </location>
</feature>
<evidence type="ECO:0000256" key="20">
    <source>
        <dbReference type="ARBA" id="ARBA00051612"/>
    </source>
</evidence>
<evidence type="ECO:0000256" key="21">
    <source>
        <dbReference type="ARBA" id="ARBA00056891"/>
    </source>
</evidence>
<keyword evidence="8" id="KW-0769">Symport</keyword>
<evidence type="ECO:0000256" key="12">
    <source>
        <dbReference type="ARBA" id="ARBA00023180"/>
    </source>
</evidence>
<comment type="catalytic activity">
    <reaction evidence="18">
        <text>N-acetyl-L-aspartyl-L-glutamate(out) = N-acetyl-L-aspartyl-L-glutamate(in)</text>
        <dbReference type="Rhea" id="RHEA:72599"/>
        <dbReference type="ChEBI" id="CHEBI:76931"/>
    </reaction>
    <physiologicalReaction direction="left-to-right" evidence="18">
        <dbReference type="Rhea" id="RHEA:72600"/>
    </physiologicalReaction>
</comment>
<dbReference type="SUPFAM" id="SSF103473">
    <property type="entry name" value="MFS general substrate transporter"/>
    <property type="match status" value="1"/>
</dbReference>
<dbReference type="PANTHER" id="PTHR11662:SF455">
    <property type="entry name" value="GH23975P"/>
    <property type="match status" value="1"/>
</dbReference>
<evidence type="ECO:0000313" key="29">
    <source>
        <dbReference type="Proteomes" id="UP000639338"/>
    </source>
</evidence>
<dbReference type="GO" id="GO:0046942">
    <property type="term" value="P:carboxylic acid transport"/>
    <property type="evidence" value="ECO:0007669"/>
    <property type="project" value="UniProtKB-ARBA"/>
</dbReference>
<evidence type="ECO:0000256" key="19">
    <source>
        <dbReference type="ARBA" id="ARBA00051447"/>
    </source>
</evidence>
<comment type="catalytic activity">
    <reaction evidence="16">
        <text>L-aspartate(out) = L-aspartate(in)</text>
        <dbReference type="Rhea" id="RHEA:66332"/>
        <dbReference type="ChEBI" id="CHEBI:29991"/>
    </reaction>
    <physiologicalReaction direction="left-to-right" evidence="16">
        <dbReference type="Rhea" id="RHEA:66333"/>
    </physiologicalReaction>
</comment>
<evidence type="ECO:0000256" key="11">
    <source>
        <dbReference type="ARBA" id="ARBA00023136"/>
    </source>
</evidence>
<dbReference type="InterPro" id="IPR036259">
    <property type="entry name" value="MFS_trans_sf"/>
</dbReference>
<feature type="transmembrane region" description="Helical" evidence="26">
    <location>
        <begin position="203"/>
        <end position="223"/>
    </location>
</feature>
<name>A0A834XPH8_APHGI</name>
<keyword evidence="10" id="KW-0770">Synapse</keyword>
<gene>
    <name evidence="28" type="ORF">HCN44_000780</name>
</gene>
<sequence>MGKKIEFKGSISESIDEVQLTIPKDVDVGWKFWKKRRNVVGLLVFLGFFMSNSLRVNLSIAVVVMTTSTGNVKPEFDWNSDLRGVILGSFFYGYTATQFLGGYLSSKIGGKKVLGVGIGATALLTLTTPLLTRTSVYLLIFLRIVMGLFEGVTFPSTNSIWANWAPPTERSKLSTLPFSGSTAGAVIAMPLSSIIAARLGWPAIFYINGLMGLIWFAAWMYFISDTPRDDPWISVSELEYLEKTLCKIENNKKNISHPWKEMLTSVPVWAIFVAHFCGMWGYHTMVMQLPLFIENVLHFEIEKTGFVSALPYLGLTIVMVLSGHIADYLLSNNYLSTTMVRKTLTCASFIGQTIFMTLTGFMSTSVAVILCIIISFSIDGLSTPGYVVNYLDIAPQRASILLGMGKTIATLPGIISPTVTGYIVKNKTAEEWRIVFMIVSIIYLFGAIIYGTFASSKKQKWADESYDRTKINDNIL</sequence>
<dbReference type="OrthoDB" id="2985014at2759"/>
<keyword evidence="6" id="KW-1003">Cell membrane</keyword>
<keyword evidence="9 26" id="KW-1133">Transmembrane helix</keyword>
<evidence type="ECO:0000256" key="2">
    <source>
        <dbReference type="ARBA" id="ARBA00004554"/>
    </source>
</evidence>
<dbReference type="FunFam" id="1.20.1250.20:FF:000003">
    <property type="entry name" value="Solute carrier family 17 member 3"/>
    <property type="match status" value="1"/>
</dbReference>
<dbReference type="GO" id="GO:0030672">
    <property type="term" value="C:synaptic vesicle membrane"/>
    <property type="evidence" value="ECO:0007669"/>
    <property type="project" value="UniProtKB-SubCell"/>
</dbReference>
<evidence type="ECO:0000256" key="6">
    <source>
        <dbReference type="ARBA" id="ARBA00022475"/>
    </source>
</evidence>
<comment type="catalytic activity">
    <reaction evidence="20">
        <text>D-glucuronate(out) + H(+)(out) = D-glucuronate(in) + H(+)(in)</text>
        <dbReference type="Rhea" id="RHEA:72591"/>
        <dbReference type="ChEBI" id="CHEBI:15378"/>
        <dbReference type="ChEBI" id="CHEBI:58720"/>
    </reaction>
    <physiologicalReaction direction="left-to-right" evidence="20">
        <dbReference type="Rhea" id="RHEA:72592"/>
    </physiologicalReaction>
</comment>
<evidence type="ECO:0000256" key="1">
    <source>
        <dbReference type="ARBA" id="ARBA00004432"/>
    </source>
</evidence>